<feature type="signal peptide" evidence="1">
    <location>
        <begin position="1"/>
        <end position="22"/>
    </location>
</feature>
<accession>A0A840YJ60</accession>
<protein>
    <recommendedName>
        <fullName evidence="4">DUF3298 domain-containing protein</fullName>
    </recommendedName>
</protein>
<reference evidence="2 3" key="1">
    <citation type="submission" date="2020-08" db="EMBL/GenBank/DDBJ databases">
        <title>Genomic Encyclopedia of Type Strains, Phase IV (KMG-IV): sequencing the most valuable type-strain genomes for metagenomic binning, comparative biology and taxonomic classification.</title>
        <authorList>
            <person name="Goeker M."/>
        </authorList>
    </citation>
    <scope>NUCLEOTIDE SEQUENCE [LARGE SCALE GENOMIC DNA]</scope>
    <source>
        <strain evidence="2 3">DSM 26736</strain>
    </source>
</reference>
<name>A0A840YJ60_9SPHN</name>
<evidence type="ECO:0000313" key="3">
    <source>
        <dbReference type="Proteomes" id="UP000527143"/>
    </source>
</evidence>
<gene>
    <name evidence="2" type="ORF">FHT02_000032</name>
</gene>
<comment type="caution">
    <text evidence="2">The sequence shown here is derived from an EMBL/GenBank/DDBJ whole genome shotgun (WGS) entry which is preliminary data.</text>
</comment>
<dbReference type="AlphaFoldDB" id="A0A840YJ60"/>
<proteinExistence type="predicted"/>
<sequence>MSFRLAPALLTAALLLPGAAGAQTLYQGTVGTSPIVLQLEKDGEEAFGRYFYRRTRFDSDLSGEREGEDFKLESRLTGDRLVLKRQGRRLAGTLTTSKGRTLPVSLQVATPPPPPAGAPKDLDGYARMQLAGLRFTMGESVRIGTRRIRWYQEPVSGTRLFRLEDGYPTDPLRKINAALSETQWRHVQSWFDCPGFGGGAGIDTDDASTPYLDDRFVSYAWQSAWSCSGAAHPDFGTSGVTYDARTGAMLKLEDLLRFGTAAPPAEESDIWYSYRGKQFAPGLVALLKRYHPDEMADKGADPEDGDCNYADPDVWDFPSWYLTADGLFVGAYFARVERACDAPDWAIIPWKALNGPAARP</sequence>
<evidence type="ECO:0000256" key="1">
    <source>
        <dbReference type="SAM" id="SignalP"/>
    </source>
</evidence>
<keyword evidence="1" id="KW-0732">Signal</keyword>
<organism evidence="2 3">
    <name type="scientific">Sphingomonas xinjiangensis</name>
    <dbReference type="NCBI Taxonomy" id="643568"/>
    <lineage>
        <taxon>Bacteria</taxon>
        <taxon>Pseudomonadati</taxon>
        <taxon>Pseudomonadota</taxon>
        <taxon>Alphaproteobacteria</taxon>
        <taxon>Sphingomonadales</taxon>
        <taxon>Sphingomonadaceae</taxon>
        <taxon>Sphingomonas</taxon>
    </lineage>
</organism>
<evidence type="ECO:0000313" key="2">
    <source>
        <dbReference type="EMBL" id="MBB5708826.1"/>
    </source>
</evidence>
<keyword evidence="3" id="KW-1185">Reference proteome</keyword>
<dbReference type="Proteomes" id="UP000527143">
    <property type="component" value="Unassembled WGS sequence"/>
</dbReference>
<evidence type="ECO:0008006" key="4">
    <source>
        <dbReference type="Google" id="ProtNLM"/>
    </source>
</evidence>
<dbReference type="EMBL" id="JACIJF010000001">
    <property type="protein sequence ID" value="MBB5708826.1"/>
    <property type="molecule type" value="Genomic_DNA"/>
</dbReference>
<feature type="chain" id="PRO_5032991668" description="DUF3298 domain-containing protein" evidence="1">
    <location>
        <begin position="23"/>
        <end position="360"/>
    </location>
</feature>
<dbReference type="RefSeq" id="WP_184083045.1">
    <property type="nucleotide sequence ID" value="NZ_JACIJF010000001.1"/>
</dbReference>